<evidence type="ECO:0000313" key="2">
    <source>
        <dbReference type="EMBL" id="CAI9109117.1"/>
    </source>
</evidence>
<evidence type="ECO:0000313" key="3">
    <source>
        <dbReference type="Proteomes" id="UP001161247"/>
    </source>
</evidence>
<feature type="coiled-coil region" evidence="1">
    <location>
        <begin position="65"/>
        <end position="124"/>
    </location>
</feature>
<dbReference type="EMBL" id="OX459123">
    <property type="protein sequence ID" value="CAI9109117.1"/>
    <property type="molecule type" value="Genomic_DNA"/>
</dbReference>
<reference evidence="2" key="1">
    <citation type="submission" date="2023-03" db="EMBL/GenBank/DDBJ databases">
        <authorList>
            <person name="Julca I."/>
        </authorList>
    </citation>
    <scope>NUCLEOTIDE SEQUENCE</scope>
</reference>
<keyword evidence="1" id="KW-0175">Coiled coil</keyword>
<dbReference type="AlphaFoldDB" id="A0AAV1DQ36"/>
<protein>
    <submittedName>
        <fullName evidence="2">OLC1v1008872C1</fullName>
    </submittedName>
</protein>
<proteinExistence type="predicted"/>
<dbReference type="Proteomes" id="UP001161247">
    <property type="component" value="Chromosome 6"/>
</dbReference>
<keyword evidence="3" id="KW-1185">Reference proteome</keyword>
<organism evidence="2 3">
    <name type="scientific">Oldenlandia corymbosa var. corymbosa</name>
    <dbReference type="NCBI Taxonomy" id="529605"/>
    <lineage>
        <taxon>Eukaryota</taxon>
        <taxon>Viridiplantae</taxon>
        <taxon>Streptophyta</taxon>
        <taxon>Embryophyta</taxon>
        <taxon>Tracheophyta</taxon>
        <taxon>Spermatophyta</taxon>
        <taxon>Magnoliopsida</taxon>
        <taxon>eudicotyledons</taxon>
        <taxon>Gunneridae</taxon>
        <taxon>Pentapetalae</taxon>
        <taxon>asterids</taxon>
        <taxon>lamiids</taxon>
        <taxon>Gentianales</taxon>
        <taxon>Rubiaceae</taxon>
        <taxon>Rubioideae</taxon>
        <taxon>Spermacoceae</taxon>
        <taxon>Hedyotis-Oldenlandia complex</taxon>
        <taxon>Oldenlandia</taxon>
    </lineage>
</organism>
<sequence>MEQAPAIRFKRREGSRYLTYTHYWGSRSRLCRHLETHSYPNHVVKVVARERDDLLERTEHALDIRRHQLERMQEMELRARHAEDREWDACAKAEEQIVRKDQELDQLRAELQLARAEKQSACAEFQHYRESVLACANALLQASRLHVEAMEGPEAMVE</sequence>
<evidence type="ECO:0000256" key="1">
    <source>
        <dbReference type="SAM" id="Coils"/>
    </source>
</evidence>
<accession>A0AAV1DQ36</accession>
<name>A0AAV1DQ36_OLDCO</name>
<gene>
    <name evidence="2" type="ORF">OLC1_LOCUS17071</name>
</gene>